<dbReference type="Proteomes" id="UP000095468">
    <property type="component" value="Unassembled WGS sequence"/>
</dbReference>
<evidence type="ECO:0000256" key="2">
    <source>
        <dbReference type="SAM" id="Phobius"/>
    </source>
</evidence>
<keyword evidence="2" id="KW-0812">Transmembrane</keyword>
<evidence type="ECO:0000313" key="3">
    <source>
        <dbReference type="EMBL" id="CUO17220.1"/>
    </source>
</evidence>
<feature type="region of interest" description="Disordered" evidence="1">
    <location>
        <begin position="1"/>
        <end position="119"/>
    </location>
</feature>
<dbReference type="AlphaFoldDB" id="A0A174CZK1"/>
<sequence length="152" mass="16665">MAELESQPLSAEERAELEELRAEKARREAQEEARREREELAALRAERAKAEEVASNAASERKPAPAHKPAVAKPSPAAPKPQPKKAARPKSVEPKPSRDEMTFAQRMVTSKEPTGENEIPGMAPAQKIIIVLALIAFVIFMGYTILTSMGLL</sequence>
<feature type="compositionally biased region" description="Basic and acidic residues" evidence="1">
    <location>
        <begin position="90"/>
        <end position="101"/>
    </location>
</feature>
<dbReference type="EMBL" id="CYYP01000009">
    <property type="protein sequence ID" value="CUO17220.1"/>
    <property type="molecule type" value="Genomic_DNA"/>
</dbReference>
<evidence type="ECO:0000256" key="1">
    <source>
        <dbReference type="SAM" id="MobiDB-lite"/>
    </source>
</evidence>
<proteinExistence type="predicted"/>
<keyword evidence="2" id="KW-1133">Transmembrane helix</keyword>
<name>A0A174CZK1_9ACTN</name>
<organism evidence="3 4">
    <name type="scientific">Collinsella aerofaciens</name>
    <dbReference type="NCBI Taxonomy" id="74426"/>
    <lineage>
        <taxon>Bacteria</taxon>
        <taxon>Bacillati</taxon>
        <taxon>Actinomycetota</taxon>
        <taxon>Coriobacteriia</taxon>
        <taxon>Coriobacteriales</taxon>
        <taxon>Coriobacteriaceae</taxon>
        <taxon>Collinsella</taxon>
    </lineage>
</organism>
<feature type="transmembrane region" description="Helical" evidence="2">
    <location>
        <begin position="128"/>
        <end position="146"/>
    </location>
</feature>
<protein>
    <submittedName>
        <fullName evidence="3">Uncharacterized protein</fullName>
    </submittedName>
</protein>
<dbReference type="RefSeq" id="WP_055286523.1">
    <property type="nucleotide sequence ID" value="NZ_CYYP01000009.1"/>
</dbReference>
<keyword evidence="2" id="KW-0472">Membrane</keyword>
<evidence type="ECO:0000313" key="4">
    <source>
        <dbReference type="Proteomes" id="UP000095468"/>
    </source>
</evidence>
<feature type="compositionally biased region" description="Basic and acidic residues" evidence="1">
    <location>
        <begin position="11"/>
        <end position="52"/>
    </location>
</feature>
<gene>
    <name evidence="3" type="ORF">ERS852381_01158</name>
</gene>
<accession>A0A174CZK1</accession>
<reference evidence="3 4" key="1">
    <citation type="submission" date="2015-09" db="EMBL/GenBank/DDBJ databases">
        <authorList>
            <consortium name="Pathogen Informatics"/>
        </authorList>
    </citation>
    <scope>NUCLEOTIDE SEQUENCE [LARGE SCALE GENOMIC DNA]</scope>
    <source>
        <strain evidence="3 4">2789STDY5608823</strain>
    </source>
</reference>